<organism evidence="1 2">
    <name type="scientific">Paratissierella segnis</name>
    <dbReference type="NCBI Taxonomy" id="2763679"/>
    <lineage>
        <taxon>Bacteria</taxon>
        <taxon>Bacillati</taxon>
        <taxon>Bacillota</taxon>
        <taxon>Tissierellia</taxon>
        <taxon>Tissierellales</taxon>
        <taxon>Tissierellaceae</taxon>
        <taxon>Paratissierella</taxon>
    </lineage>
</organism>
<evidence type="ECO:0000313" key="1">
    <source>
        <dbReference type="EMBL" id="MBC8588348.1"/>
    </source>
</evidence>
<comment type="caution">
    <text evidence="1">The sequence shown here is derived from an EMBL/GenBank/DDBJ whole genome shotgun (WGS) entry which is preliminary data.</text>
</comment>
<protein>
    <submittedName>
        <fullName evidence="1">Uncharacterized protein</fullName>
    </submittedName>
</protein>
<dbReference type="Proteomes" id="UP000601171">
    <property type="component" value="Unassembled WGS sequence"/>
</dbReference>
<reference evidence="1" key="1">
    <citation type="submission" date="2020-08" db="EMBL/GenBank/DDBJ databases">
        <title>Genome public.</title>
        <authorList>
            <person name="Liu C."/>
            <person name="Sun Q."/>
        </authorList>
    </citation>
    <scope>NUCLEOTIDE SEQUENCE</scope>
    <source>
        <strain evidence="1">BX21</strain>
    </source>
</reference>
<accession>A0A926ERE7</accession>
<name>A0A926ERE7_9FIRM</name>
<dbReference type="AlphaFoldDB" id="A0A926ERE7"/>
<evidence type="ECO:0000313" key="2">
    <source>
        <dbReference type="Proteomes" id="UP000601171"/>
    </source>
</evidence>
<keyword evidence="2" id="KW-1185">Reference proteome</keyword>
<sequence length="130" mass="15391">MFYFLMTLGIVLIALGVYKEKNNIKTDEKYGKVALNDLYHLNQRIEAIEKILFFPDSDEFGDDTYKSIEKSIEKSLKEEPQSIPQNSLEKYERILKYEEDNYSLEEICNLLDMKKGEVLLLKNLYKNYKT</sequence>
<gene>
    <name evidence="1" type="ORF">H8707_08850</name>
</gene>
<dbReference type="RefSeq" id="WP_262429796.1">
    <property type="nucleotide sequence ID" value="NZ_JACRTG010000018.1"/>
</dbReference>
<dbReference type="EMBL" id="JACRTG010000018">
    <property type="protein sequence ID" value="MBC8588348.1"/>
    <property type="molecule type" value="Genomic_DNA"/>
</dbReference>
<proteinExistence type="predicted"/>